<evidence type="ECO:0000313" key="1">
    <source>
        <dbReference type="EMBL" id="KAK8485430.1"/>
    </source>
</evidence>
<organism evidence="1 2">
    <name type="scientific">Hibiscus sabdariffa</name>
    <name type="common">roselle</name>
    <dbReference type="NCBI Taxonomy" id="183260"/>
    <lineage>
        <taxon>Eukaryota</taxon>
        <taxon>Viridiplantae</taxon>
        <taxon>Streptophyta</taxon>
        <taxon>Embryophyta</taxon>
        <taxon>Tracheophyta</taxon>
        <taxon>Spermatophyta</taxon>
        <taxon>Magnoliopsida</taxon>
        <taxon>eudicotyledons</taxon>
        <taxon>Gunneridae</taxon>
        <taxon>Pentapetalae</taxon>
        <taxon>rosids</taxon>
        <taxon>malvids</taxon>
        <taxon>Malvales</taxon>
        <taxon>Malvaceae</taxon>
        <taxon>Malvoideae</taxon>
        <taxon>Hibiscus</taxon>
    </lineage>
</organism>
<accession>A0ABR1ZXH3</accession>
<dbReference type="EMBL" id="JBBPBM010001285">
    <property type="protein sequence ID" value="KAK8485430.1"/>
    <property type="molecule type" value="Genomic_DNA"/>
</dbReference>
<gene>
    <name evidence="1" type="ORF">V6N12_054084</name>
</gene>
<protein>
    <submittedName>
        <fullName evidence="1">Uncharacterized protein</fullName>
    </submittedName>
</protein>
<keyword evidence="2" id="KW-1185">Reference proteome</keyword>
<proteinExistence type="predicted"/>
<sequence length="66" mass="7944">MKVLIYLKPNPPQHWSEVQPQKTPWSATTNTQGTPFGWFCFRLWFGPIIISEQVNHNRYFLEFHRP</sequence>
<comment type="caution">
    <text evidence="1">The sequence shown here is derived from an EMBL/GenBank/DDBJ whole genome shotgun (WGS) entry which is preliminary data.</text>
</comment>
<reference evidence="1 2" key="1">
    <citation type="journal article" date="2024" name="G3 (Bethesda)">
        <title>Genome assembly of Hibiscus sabdariffa L. provides insights into metabolisms of medicinal natural products.</title>
        <authorList>
            <person name="Kim T."/>
        </authorList>
    </citation>
    <scope>NUCLEOTIDE SEQUENCE [LARGE SCALE GENOMIC DNA]</scope>
    <source>
        <strain evidence="1">TK-2024</strain>
        <tissue evidence="1">Old leaves</tissue>
    </source>
</reference>
<dbReference type="Proteomes" id="UP001472677">
    <property type="component" value="Unassembled WGS sequence"/>
</dbReference>
<evidence type="ECO:0000313" key="2">
    <source>
        <dbReference type="Proteomes" id="UP001472677"/>
    </source>
</evidence>
<name>A0ABR1ZXH3_9ROSI</name>